<keyword evidence="4" id="KW-0808">Transferase</keyword>
<organism evidence="4 5">
    <name type="scientific">Mailhella massiliensis</name>
    <dbReference type="NCBI Taxonomy" id="1903261"/>
    <lineage>
        <taxon>Bacteria</taxon>
        <taxon>Pseudomonadati</taxon>
        <taxon>Thermodesulfobacteriota</taxon>
        <taxon>Desulfovibrionia</taxon>
        <taxon>Desulfovibrionales</taxon>
        <taxon>Desulfovibrionaceae</taxon>
        <taxon>Mailhella</taxon>
    </lineage>
</organism>
<gene>
    <name evidence="4" type="ORF">K8W16_06125</name>
</gene>
<proteinExistence type="inferred from homology"/>
<dbReference type="InterPro" id="IPR001544">
    <property type="entry name" value="Aminotrans_IV"/>
</dbReference>
<dbReference type="Pfam" id="PF01063">
    <property type="entry name" value="Aminotran_4"/>
    <property type="match status" value="1"/>
</dbReference>
<name>A0A921DRP3_9BACT</name>
<dbReference type="InterPro" id="IPR036038">
    <property type="entry name" value="Aminotransferase-like"/>
</dbReference>
<reference evidence="4" key="2">
    <citation type="submission" date="2021-09" db="EMBL/GenBank/DDBJ databases">
        <authorList>
            <person name="Gilroy R."/>
        </authorList>
    </citation>
    <scope>NUCLEOTIDE SEQUENCE</scope>
    <source>
        <strain evidence="4">ChiGjej2B2-19336</strain>
    </source>
</reference>
<dbReference type="AlphaFoldDB" id="A0A921DRP3"/>
<dbReference type="InterPro" id="IPR043131">
    <property type="entry name" value="BCAT-like_N"/>
</dbReference>
<dbReference type="Proteomes" id="UP000698963">
    <property type="component" value="Unassembled WGS sequence"/>
</dbReference>
<protein>
    <submittedName>
        <fullName evidence="4">Aminotransferase class IV</fullName>
    </submittedName>
</protein>
<comment type="similarity">
    <text evidence="2">Belongs to the class-IV pyridoxal-phosphate-dependent aminotransferase family.</text>
</comment>
<sequence length="316" mass="34118">MSVPVLDAAAWTAKLMELPRGGAAKVTAFYEHRMGAVCKDARLLLVPLDDHMVHRGDAIFESLSFLEGRIVQLDAHLARMRHSAERLKLSPPCSWEEVRSIMLCVAKEGGEASGGLKVLLGRGCGGLGVDPAECPETSLYVVATKGRPLQESFWQKGLTAAKSDIPAKQEWLAQIKSTNYLANALMAMEAREKGVDLTFSFDEQGYLAEAAIANVAMADKEGRILLPKFRHALPGTTALLAMDLAKAFTSVVLTDITEEILEQASEILVLGTTCECVAVTHYNGKPVGDGRPGPMADRLRHLLHDALVTGGVPFLE</sequence>
<accession>A0A921DRP3</accession>
<dbReference type="PANTHER" id="PTHR42743">
    <property type="entry name" value="AMINO-ACID AMINOTRANSFERASE"/>
    <property type="match status" value="1"/>
</dbReference>
<dbReference type="FunFam" id="3.20.10.10:FF:000002">
    <property type="entry name" value="D-alanine aminotransferase"/>
    <property type="match status" value="1"/>
</dbReference>
<evidence type="ECO:0000256" key="2">
    <source>
        <dbReference type="ARBA" id="ARBA00009320"/>
    </source>
</evidence>
<comment type="cofactor">
    <cofactor evidence="1">
        <name>pyridoxal 5'-phosphate</name>
        <dbReference type="ChEBI" id="CHEBI:597326"/>
    </cofactor>
</comment>
<evidence type="ECO:0000313" key="4">
    <source>
        <dbReference type="EMBL" id="HJD97203.1"/>
    </source>
</evidence>
<dbReference type="PANTHER" id="PTHR42743:SF22">
    <property type="entry name" value="D-AMINO-ACID TRANSAMINASE, CHLOROPLASTIC"/>
    <property type="match status" value="1"/>
</dbReference>
<evidence type="ECO:0000256" key="3">
    <source>
        <dbReference type="ARBA" id="ARBA00022898"/>
    </source>
</evidence>
<dbReference type="CDD" id="cd00449">
    <property type="entry name" value="PLPDE_IV"/>
    <property type="match status" value="1"/>
</dbReference>
<keyword evidence="3" id="KW-0663">Pyridoxal phosphate</keyword>
<evidence type="ECO:0000256" key="1">
    <source>
        <dbReference type="ARBA" id="ARBA00001933"/>
    </source>
</evidence>
<dbReference type="GO" id="GO:0046394">
    <property type="term" value="P:carboxylic acid biosynthetic process"/>
    <property type="evidence" value="ECO:0007669"/>
    <property type="project" value="UniProtKB-ARBA"/>
</dbReference>
<dbReference type="GO" id="GO:0008483">
    <property type="term" value="F:transaminase activity"/>
    <property type="evidence" value="ECO:0007669"/>
    <property type="project" value="UniProtKB-KW"/>
</dbReference>
<evidence type="ECO:0000313" key="5">
    <source>
        <dbReference type="Proteomes" id="UP000698963"/>
    </source>
</evidence>
<dbReference type="Gene3D" id="3.30.470.10">
    <property type="match status" value="1"/>
</dbReference>
<comment type="caution">
    <text evidence="4">The sequence shown here is derived from an EMBL/GenBank/DDBJ whole genome shotgun (WGS) entry which is preliminary data.</text>
</comment>
<dbReference type="EMBL" id="DYZA01000121">
    <property type="protein sequence ID" value="HJD97203.1"/>
    <property type="molecule type" value="Genomic_DNA"/>
</dbReference>
<dbReference type="RefSeq" id="WP_304122120.1">
    <property type="nucleotide sequence ID" value="NZ_DYZA01000121.1"/>
</dbReference>
<dbReference type="SUPFAM" id="SSF56752">
    <property type="entry name" value="D-aminoacid aminotransferase-like PLP-dependent enzymes"/>
    <property type="match status" value="1"/>
</dbReference>
<dbReference type="InterPro" id="IPR043132">
    <property type="entry name" value="BCAT-like_C"/>
</dbReference>
<dbReference type="Gene3D" id="3.20.10.10">
    <property type="entry name" value="D-amino Acid Aminotransferase, subunit A, domain 2"/>
    <property type="match status" value="1"/>
</dbReference>
<dbReference type="GO" id="GO:0008652">
    <property type="term" value="P:amino acid biosynthetic process"/>
    <property type="evidence" value="ECO:0007669"/>
    <property type="project" value="UniProtKB-ARBA"/>
</dbReference>
<reference evidence="4" key="1">
    <citation type="journal article" date="2021" name="PeerJ">
        <title>Extensive microbial diversity within the chicken gut microbiome revealed by metagenomics and culture.</title>
        <authorList>
            <person name="Gilroy R."/>
            <person name="Ravi A."/>
            <person name="Getino M."/>
            <person name="Pursley I."/>
            <person name="Horton D.L."/>
            <person name="Alikhan N.F."/>
            <person name="Baker D."/>
            <person name="Gharbi K."/>
            <person name="Hall N."/>
            <person name="Watson M."/>
            <person name="Adriaenssens E.M."/>
            <person name="Foster-Nyarko E."/>
            <person name="Jarju S."/>
            <person name="Secka A."/>
            <person name="Antonio M."/>
            <person name="Oren A."/>
            <person name="Chaudhuri R.R."/>
            <person name="La Ragione R."/>
            <person name="Hildebrand F."/>
            <person name="Pallen M.J."/>
        </authorList>
    </citation>
    <scope>NUCLEOTIDE SEQUENCE</scope>
    <source>
        <strain evidence="4">ChiGjej2B2-19336</strain>
    </source>
</reference>
<dbReference type="InterPro" id="IPR050571">
    <property type="entry name" value="Class-IV_PLP-Dep_Aminotrnsfr"/>
</dbReference>
<keyword evidence="4" id="KW-0032">Aminotransferase</keyword>